<keyword evidence="1" id="KW-1133">Transmembrane helix</keyword>
<keyword evidence="1" id="KW-0472">Membrane</keyword>
<dbReference type="PANTHER" id="PTHR21180:SF32">
    <property type="entry name" value="ENDONUCLEASE_EXONUCLEASE_PHOSPHATASE FAMILY DOMAIN-CONTAINING PROTEIN 1"/>
    <property type="match status" value="1"/>
</dbReference>
<evidence type="ECO:0000313" key="2">
    <source>
        <dbReference type="EMBL" id="CAL2091340.1"/>
    </source>
</evidence>
<evidence type="ECO:0000313" key="3">
    <source>
        <dbReference type="Proteomes" id="UP001497416"/>
    </source>
</evidence>
<dbReference type="Pfam" id="PF12836">
    <property type="entry name" value="HHH_3"/>
    <property type="match status" value="2"/>
</dbReference>
<dbReference type="RefSeq" id="WP_348713121.1">
    <property type="nucleotide sequence ID" value="NZ_CAXIXY010000006.1"/>
</dbReference>
<comment type="caution">
    <text evidence="2">The sequence shown here is derived from an EMBL/GenBank/DDBJ whole genome shotgun (WGS) entry which is preliminary data.</text>
</comment>
<name>A0ABP1EQA0_9FLAO</name>
<protein>
    <recommendedName>
        <fullName evidence="4">DNA uptake protein ComE-like DNA-binding protein</fullName>
    </recommendedName>
</protein>
<dbReference type="Proteomes" id="UP001497416">
    <property type="component" value="Unassembled WGS sequence"/>
</dbReference>
<dbReference type="InterPro" id="IPR051675">
    <property type="entry name" value="Endo/Exo/Phosphatase_dom_1"/>
</dbReference>
<evidence type="ECO:0000256" key="1">
    <source>
        <dbReference type="SAM" id="Phobius"/>
    </source>
</evidence>
<keyword evidence="1" id="KW-0812">Transmembrane</keyword>
<evidence type="ECO:0008006" key="4">
    <source>
        <dbReference type="Google" id="ProtNLM"/>
    </source>
</evidence>
<gene>
    <name evidence="2" type="ORF">T190607A01A_40192</name>
</gene>
<accession>A0ABP1EQA0</accession>
<organism evidence="2 3">
    <name type="scientific">Tenacibaculum platacis</name>
    <dbReference type="NCBI Taxonomy" id="3137852"/>
    <lineage>
        <taxon>Bacteria</taxon>
        <taxon>Pseudomonadati</taxon>
        <taxon>Bacteroidota</taxon>
        <taxon>Flavobacteriia</taxon>
        <taxon>Flavobacteriales</taxon>
        <taxon>Flavobacteriaceae</taxon>
        <taxon>Tenacibaculum</taxon>
    </lineage>
</organism>
<feature type="transmembrane region" description="Helical" evidence="1">
    <location>
        <begin position="16"/>
        <end position="35"/>
    </location>
</feature>
<reference evidence="2 3" key="1">
    <citation type="submission" date="2024-05" db="EMBL/GenBank/DDBJ databases">
        <authorList>
            <person name="Duchaud E."/>
        </authorList>
    </citation>
    <scope>NUCLEOTIDE SEQUENCE [LARGE SCALE GENOMIC DNA]</scope>
    <source>
        <strain evidence="2">Ena-SAMPLE-TAB-13-05-2024-13:56:06:370-140302</strain>
    </source>
</reference>
<proteinExistence type="predicted"/>
<dbReference type="EMBL" id="CAXIXY010000006">
    <property type="protein sequence ID" value="CAL2091340.1"/>
    <property type="molecule type" value="Genomic_DNA"/>
</dbReference>
<dbReference type="SUPFAM" id="SSF47781">
    <property type="entry name" value="RuvA domain 2-like"/>
    <property type="match status" value="2"/>
</dbReference>
<dbReference type="PANTHER" id="PTHR21180">
    <property type="entry name" value="ENDONUCLEASE/EXONUCLEASE/PHOSPHATASE FAMILY DOMAIN-CONTAINING PROTEIN 1"/>
    <property type="match status" value="1"/>
</dbReference>
<dbReference type="InterPro" id="IPR010994">
    <property type="entry name" value="RuvA_2-like"/>
</dbReference>
<dbReference type="Gene3D" id="1.10.150.280">
    <property type="entry name" value="AF1531-like domain"/>
    <property type="match status" value="2"/>
</dbReference>
<sequence>MNNFKSHFWYTKSQRNGILFLIAVIIVLQLIYVFVDFSSNDKEEINSTEIAAFEKEIDSLRKIEIEKRKPKIFPFNPNFITDYKGYQLGMSIEEIDRLHKFRKGNKYVNSAKEFQNVTKVSDSLLNKISPYFKFPNWVSKKKTKFFKSKSNTKKETEITTNDINLATQEDFKTINGVGVKLSERIIKYRSKLKGFVIEDQLNEIWGLEDEVAKRILKVFTIQSTPKIDKINVNTATFKEVLSNPYIDYDLCKKIFDYRDEVAELQNISELRNIKDFPQNKYHRIVLYLKAE</sequence>
<keyword evidence="3" id="KW-1185">Reference proteome</keyword>